<keyword evidence="2" id="KW-1185">Reference proteome</keyword>
<name>A0ABX3MUS3_9RHOB</name>
<reference evidence="1 2" key="1">
    <citation type="submission" date="2016-11" db="EMBL/GenBank/DDBJ databases">
        <title>A multilocus sequence analysis scheme for characterization of bacteria in the genus Thioclava.</title>
        <authorList>
            <person name="Liu Y."/>
            <person name="Shao Z."/>
        </authorList>
    </citation>
    <scope>NUCLEOTIDE SEQUENCE [LARGE SCALE GENOMIC DNA]</scope>
    <source>
        <strain evidence="1 2">TAW-CT134</strain>
    </source>
</reference>
<comment type="caution">
    <text evidence="1">The sequence shown here is derived from an EMBL/GenBank/DDBJ whole genome shotgun (WGS) entry which is preliminary data.</text>
</comment>
<organism evidence="1 2">
    <name type="scientific">Thioclava sediminum</name>
    <dbReference type="NCBI Taxonomy" id="1915319"/>
    <lineage>
        <taxon>Bacteria</taxon>
        <taxon>Pseudomonadati</taxon>
        <taxon>Pseudomonadota</taxon>
        <taxon>Alphaproteobacteria</taxon>
        <taxon>Rhodobacterales</taxon>
        <taxon>Paracoccaceae</taxon>
        <taxon>Thioclava</taxon>
    </lineage>
</organism>
<dbReference type="RefSeq" id="WP_078523353.1">
    <property type="nucleotide sequence ID" value="NZ_MPZV01000003.1"/>
</dbReference>
<sequence>MTDSEIEKIAQRVLKDQVPLEALFGPVRGDGAREYLPTGAMVNGYHFSLLSRRIREMGGIVDTLDGETRRKNSVRARALRT</sequence>
<evidence type="ECO:0000313" key="2">
    <source>
        <dbReference type="Proteomes" id="UP000190787"/>
    </source>
</evidence>
<proteinExistence type="predicted"/>
<dbReference type="EMBL" id="MPZV01000003">
    <property type="protein sequence ID" value="OOY23441.1"/>
    <property type="molecule type" value="Genomic_DNA"/>
</dbReference>
<dbReference type="Proteomes" id="UP000190787">
    <property type="component" value="Unassembled WGS sequence"/>
</dbReference>
<gene>
    <name evidence="1" type="ORF">BMI91_13185</name>
</gene>
<evidence type="ECO:0000313" key="1">
    <source>
        <dbReference type="EMBL" id="OOY23441.1"/>
    </source>
</evidence>
<accession>A0ABX3MUS3</accession>
<protein>
    <submittedName>
        <fullName evidence="1">Uncharacterized protein</fullName>
    </submittedName>
</protein>